<keyword evidence="4" id="KW-0548">Nucleotidyltransferase</keyword>
<accession>A0ABQ5BFX8</accession>
<dbReference type="GO" id="GO:0003964">
    <property type="term" value="F:RNA-directed DNA polymerase activity"/>
    <property type="evidence" value="ECO:0007669"/>
    <property type="project" value="UniProtKB-KW"/>
</dbReference>
<feature type="compositionally biased region" description="Polar residues" evidence="1">
    <location>
        <begin position="186"/>
        <end position="197"/>
    </location>
</feature>
<feature type="region of interest" description="Disordered" evidence="1">
    <location>
        <begin position="146"/>
        <end position="198"/>
    </location>
</feature>
<dbReference type="PANTHER" id="PTHR48475:SF1">
    <property type="entry name" value="RNASE H TYPE-1 DOMAIN-CONTAINING PROTEIN"/>
    <property type="match status" value="1"/>
</dbReference>
<dbReference type="InterPro" id="IPR043502">
    <property type="entry name" value="DNA/RNA_pol_sf"/>
</dbReference>
<feature type="compositionally biased region" description="Basic and acidic residues" evidence="1">
    <location>
        <begin position="158"/>
        <end position="184"/>
    </location>
</feature>
<reference evidence="4" key="1">
    <citation type="journal article" date="2022" name="Int. J. Mol. Sci.">
        <title>Draft Genome of Tanacetum Coccineum: Genomic Comparison of Closely Related Tanacetum-Family Plants.</title>
        <authorList>
            <person name="Yamashiro T."/>
            <person name="Shiraishi A."/>
            <person name="Nakayama K."/>
            <person name="Satake H."/>
        </authorList>
    </citation>
    <scope>NUCLEOTIDE SEQUENCE</scope>
</reference>
<sequence>MRPSNSYARRPSFQTTVLLKEEIFTTTKGLQMTYPPLRFEGLPFELKKDLLPNIPRNLRIVSSGVKPSSRWLPVWESATRRPTPFVGYSRLGNPAFTARTLRSPSKPDCVHICTISGAIQYFSEEYDEERDMEPRHVRVKETTPVLHTRSLRTRRQRERVVEFEDTPNRDGSKVERNPEAHLGRSENGQPLQSSLTSAYGGHQPSINMGWNLLPNGLFADPTGCVTLFVRYIEDYPLPDGLKMPSHMGSYDGKGDPDNYLHLFEDSARIWWNSQKAGNIVNYEDLKAKFWSHSSQQKKFTKTHLVVHNIKQREGESTRAIATRYTDDTLQILGLHEEQRISGFVHGLRTRSLVEFLSTDLPTTYRGLMEKTYTWIEAREVATYGTLNDHRESFDRVQGRFWKQRRSQKPSNNLLTYPKVDGQETCLRQLAHLVKGIKKEKVKASDTQLGEWKKGDKDTTPVEAPILMISRGSQTPKRKSGEEFVNEARISGRQVNRVYMDNGSSCEVIYEHCFLRLKPSIRSLRVDSKTQLVGFFGEHSWPLGEVPLEITIGATYQKLVDEVFNDQIGRNLEVQVDDMWLKKTFLGHLIMKQGIKENHLKVKAISDLQSSKMNYTNGKIVQWTTEAEEAFRKIKEFIKTLPTVTVLIKGETLVMYLAASEESISAVLLAEGGKKQVLVYFMSQTLQGTELEYLELEKIVLALVYAARRLRSRNEDPKYSHLYRLPVGRKLSQRTLRSKEANDKAIPKENKRDTQKLQEYSMEHRARKLRIKAPQYRMIDDKIYRKSYMSSWLRCVRACTSKWHHLRDTPRLMRDARRTTISGIKDHEAGILLAFNA</sequence>
<keyword evidence="5" id="KW-1185">Reference proteome</keyword>
<organism evidence="4 5">
    <name type="scientific">Tanacetum coccineum</name>
    <dbReference type="NCBI Taxonomy" id="301880"/>
    <lineage>
        <taxon>Eukaryota</taxon>
        <taxon>Viridiplantae</taxon>
        <taxon>Streptophyta</taxon>
        <taxon>Embryophyta</taxon>
        <taxon>Tracheophyta</taxon>
        <taxon>Spermatophyta</taxon>
        <taxon>Magnoliopsida</taxon>
        <taxon>eudicotyledons</taxon>
        <taxon>Gunneridae</taxon>
        <taxon>Pentapetalae</taxon>
        <taxon>asterids</taxon>
        <taxon>campanulids</taxon>
        <taxon>Asterales</taxon>
        <taxon>Asteraceae</taxon>
        <taxon>Asteroideae</taxon>
        <taxon>Anthemideae</taxon>
        <taxon>Anthemidinae</taxon>
        <taxon>Tanacetum</taxon>
    </lineage>
</organism>
<dbReference type="Pfam" id="PF17919">
    <property type="entry name" value="RT_RNaseH_2"/>
    <property type="match status" value="1"/>
</dbReference>
<evidence type="ECO:0000313" key="5">
    <source>
        <dbReference type="Proteomes" id="UP001151760"/>
    </source>
</evidence>
<proteinExistence type="predicted"/>
<dbReference type="InterPro" id="IPR041577">
    <property type="entry name" value="RT_RNaseH_2"/>
</dbReference>
<dbReference type="SUPFAM" id="SSF56672">
    <property type="entry name" value="DNA/RNA polymerases"/>
    <property type="match status" value="1"/>
</dbReference>
<dbReference type="InterPro" id="IPR005162">
    <property type="entry name" value="Retrotrans_gag_dom"/>
</dbReference>
<evidence type="ECO:0000313" key="4">
    <source>
        <dbReference type="EMBL" id="GJT13144.1"/>
    </source>
</evidence>
<name>A0ABQ5BFX8_9ASTR</name>
<gene>
    <name evidence="4" type="ORF">Tco_0860186</name>
</gene>
<evidence type="ECO:0000256" key="1">
    <source>
        <dbReference type="SAM" id="MobiDB-lite"/>
    </source>
</evidence>
<evidence type="ECO:0000259" key="2">
    <source>
        <dbReference type="Pfam" id="PF03732"/>
    </source>
</evidence>
<dbReference type="EMBL" id="BQNB010013205">
    <property type="protein sequence ID" value="GJT13144.1"/>
    <property type="molecule type" value="Genomic_DNA"/>
</dbReference>
<dbReference type="Proteomes" id="UP001151760">
    <property type="component" value="Unassembled WGS sequence"/>
</dbReference>
<feature type="domain" description="Reverse transcriptase/retrotransposon-derived protein RNase H-like" evidence="3">
    <location>
        <begin position="622"/>
        <end position="710"/>
    </location>
</feature>
<reference evidence="4" key="2">
    <citation type="submission" date="2022-01" db="EMBL/GenBank/DDBJ databases">
        <authorList>
            <person name="Yamashiro T."/>
            <person name="Shiraishi A."/>
            <person name="Satake H."/>
            <person name="Nakayama K."/>
        </authorList>
    </citation>
    <scope>NUCLEOTIDE SEQUENCE</scope>
</reference>
<keyword evidence="4" id="KW-0695">RNA-directed DNA polymerase</keyword>
<dbReference type="PANTHER" id="PTHR48475">
    <property type="entry name" value="RIBONUCLEASE H"/>
    <property type="match status" value="1"/>
</dbReference>
<evidence type="ECO:0000259" key="3">
    <source>
        <dbReference type="Pfam" id="PF17919"/>
    </source>
</evidence>
<protein>
    <submittedName>
        <fullName evidence="4">Reverse transcriptase domain-containing protein</fullName>
    </submittedName>
</protein>
<dbReference type="Pfam" id="PF03732">
    <property type="entry name" value="Retrotrans_gag"/>
    <property type="match status" value="1"/>
</dbReference>
<feature type="domain" description="Retrotransposon gag" evidence="2">
    <location>
        <begin position="261"/>
        <end position="348"/>
    </location>
</feature>
<comment type="caution">
    <text evidence="4">The sequence shown here is derived from an EMBL/GenBank/DDBJ whole genome shotgun (WGS) entry which is preliminary data.</text>
</comment>
<keyword evidence="4" id="KW-0808">Transferase</keyword>